<keyword evidence="1" id="KW-0812">Transmembrane</keyword>
<keyword evidence="1" id="KW-0472">Membrane</keyword>
<dbReference type="KEGG" id="sast:CD934_13645"/>
<keyword evidence="1" id="KW-1133">Transmembrane helix</keyword>
<dbReference type="AlphaFoldDB" id="A0A514JQM0"/>
<dbReference type="Proteomes" id="UP000316215">
    <property type="component" value="Chromosome"/>
</dbReference>
<evidence type="ECO:0000313" key="3">
    <source>
        <dbReference type="Proteomes" id="UP000316215"/>
    </source>
</evidence>
<keyword evidence="3" id="KW-1185">Reference proteome</keyword>
<feature type="transmembrane region" description="Helical" evidence="1">
    <location>
        <begin position="123"/>
        <end position="147"/>
    </location>
</feature>
<evidence type="ECO:0008006" key="4">
    <source>
        <dbReference type="Google" id="ProtNLM"/>
    </source>
</evidence>
<dbReference type="EMBL" id="CP022310">
    <property type="protein sequence ID" value="QDI69630.1"/>
    <property type="molecule type" value="Genomic_DNA"/>
</dbReference>
<organism evidence="2 3">
    <name type="scientific">Streptomyces calvus</name>
    <dbReference type="NCBI Taxonomy" id="67282"/>
    <lineage>
        <taxon>Bacteria</taxon>
        <taxon>Bacillati</taxon>
        <taxon>Actinomycetota</taxon>
        <taxon>Actinomycetes</taxon>
        <taxon>Kitasatosporales</taxon>
        <taxon>Streptomycetaceae</taxon>
        <taxon>Streptomyces</taxon>
    </lineage>
</organism>
<dbReference type="InterPro" id="IPR021354">
    <property type="entry name" value="DUF2975"/>
</dbReference>
<sequence>MSRVLVTVLRAGIVAAFVLGLFAQIVVVPATAAGEVDAFPPYAPLQVPYGTAAIAGVGCVQVALVAVWRLLTLAERDAIFTPRALWWVDTVIGALVVETVLALVVGGHLAVTEIPSPDDGMDVVGALGAALVTVGVGASFALLVVVLRQLPQKAARLQAERAGAV</sequence>
<evidence type="ECO:0000313" key="2">
    <source>
        <dbReference type="EMBL" id="QDI69630.1"/>
    </source>
</evidence>
<proteinExistence type="predicted"/>
<name>A0A514JQM0_9ACTN</name>
<reference evidence="2 3" key="1">
    <citation type="submission" date="2017-07" db="EMBL/GenBank/DDBJ databases">
        <title>The Complete Genome of Streptomyces asterosporus-ZSY.</title>
        <authorList>
            <person name="Zhang S."/>
        </authorList>
    </citation>
    <scope>NUCLEOTIDE SEQUENCE [LARGE SCALE GENOMIC DNA]</scope>
    <source>
        <strain evidence="2 3">DSM 41452</strain>
    </source>
</reference>
<accession>A0A514JQM0</accession>
<feature type="transmembrane region" description="Helical" evidence="1">
    <location>
        <begin position="84"/>
        <end position="111"/>
    </location>
</feature>
<dbReference type="RefSeq" id="WP_142232156.1">
    <property type="nucleotide sequence ID" value="NZ_CP022310.1"/>
</dbReference>
<dbReference type="Pfam" id="PF11188">
    <property type="entry name" value="DUF2975"/>
    <property type="match status" value="1"/>
</dbReference>
<feature type="transmembrane region" description="Helical" evidence="1">
    <location>
        <begin position="50"/>
        <end position="72"/>
    </location>
</feature>
<gene>
    <name evidence="2" type="ORF">CD934_13645</name>
</gene>
<evidence type="ECO:0000256" key="1">
    <source>
        <dbReference type="SAM" id="Phobius"/>
    </source>
</evidence>
<protein>
    <recommendedName>
        <fullName evidence="4">DUF2975 domain-containing protein</fullName>
    </recommendedName>
</protein>